<protein>
    <recommendedName>
        <fullName evidence="5">QWRF motif-containing protein 3</fullName>
    </recommendedName>
</protein>
<dbReference type="InterPro" id="IPR007573">
    <property type="entry name" value="QWRF"/>
</dbReference>
<evidence type="ECO:0000313" key="4">
    <source>
        <dbReference type="Proteomes" id="UP001415857"/>
    </source>
</evidence>
<keyword evidence="4" id="KW-1185">Reference proteome</keyword>
<feature type="region of interest" description="Disordered" evidence="2">
    <location>
        <begin position="307"/>
        <end position="349"/>
    </location>
</feature>
<dbReference type="GO" id="GO:0005737">
    <property type="term" value="C:cytoplasm"/>
    <property type="evidence" value="ECO:0007669"/>
    <property type="project" value="TreeGrafter"/>
</dbReference>
<gene>
    <name evidence="3" type="ORF">L1049_024267</name>
</gene>
<dbReference type="EMBL" id="JBBPBK010000005">
    <property type="protein sequence ID" value="KAK9285082.1"/>
    <property type="molecule type" value="Genomic_DNA"/>
</dbReference>
<evidence type="ECO:0000256" key="2">
    <source>
        <dbReference type="SAM" id="MobiDB-lite"/>
    </source>
</evidence>
<dbReference type="GO" id="GO:0051225">
    <property type="term" value="P:spindle assembly"/>
    <property type="evidence" value="ECO:0007669"/>
    <property type="project" value="TreeGrafter"/>
</dbReference>
<accession>A0AAP0WZG4</accession>
<dbReference type="PANTHER" id="PTHR31807:SF31">
    <property type="entry name" value="QWRF MOTIF PROTEIN (DUF566)-RELATED"/>
    <property type="match status" value="1"/>
</dbReference>
<dbReference type="Pfam" id="PF04484">
    <property type="entry name" value="QWRF"/>
    <property type="match status" value="1"/>
</dbReference>
<organism evidence="3 4">
    <name type="scientific">Liquidambar formosana</name>
    <name type="common">Formosan gum</name>
    <dbReference type="NCBI Taxonomy" id="63359"/>
    <lineage>
        <taxon>Eukaryota</taxon>
        <taxon>Viridiplantae</taxon>
        <taxon>Streptophyta</taxon>
        <taxon>Embryophyta</taxon>
        <taxon>Tracheophyta</taxon>
        <taxon>Spermatophyta</taxon>
        <taxon>Magnoliopsida</taxon>
        <taxon>eudicotyledons</taxon>
        <taxon>Gunneridae</taxon>
        <taxon>Pentapetalae</taxon>
        <taxon>Saxifragales</taxon>
        <taxon>Altingiaceae</taxon>
        <taxon>Liquidambar</taxon>
    </lineage>
</organism>
<feature type="compositionally biased region" description="Polar residues" evidence="2">
    <location>
        <begin position="116"/>
        <end position="134"/>
    </location>
</feature>
<dbReference type="GO" id="GO:0005880">
    <property type="term" value="C:nuclear microtubule"/>
    <property type="evidence" value="ECO:0007669"/>
    <property type="project" value="TreeGrafter"/>
</dbReference>
<dbReference type="GO" id="GO:0008017">
    <property type="term" value="F:microtubule binding"/>
    <property type="evidence" value="ECO:0007669"/>
    <property type="project" value="TreeGrafter"/>
</dbReference>
<feature type="compositionally biased region" description="Basic and acidic residues" evidence="2">
    <location>
        <begin position="135"/>
        <end position="152"/>
    </location>
</feature>
<feature type="compositionally biased region" description="Polar residues" evidence="2">
    <location>
        <begin position="27"/>
        <end position="48"/>
    </location>
</feature>
<feature type="compositionally biased region" description="Low complexity" evidence="2">
    <location>
        <begin position="231"/>
        <end position="251"/>
    </location>
</feature>
<evidence type="ECO:0008006" key="5">
    <source>
        <dbReference type="Google" id="ProtNLM"/>
    </source>
</evidence>
<sequence>MKNDSEAISSDQSLKPRRPKSREVSSRFLSPTLTSSIESGIPSPNQTLSPTRRKPGTTTTDTRKHRSHEDSGFLRGLWPSSASQSSNKKVGTLADHLGNERLKDLLDRKDDDDNSETNSNVMFLNRQRSCTQFTRFEKEKENTKENTKENHRPIFGGSMRYTGKFKFPGKSSSKSSSSSSSSSSNPPRGLVPGRMSVDENALSRKPYRRKSDPFLDNNLDSESECSDGADSLARNSSVSSSASYMSSTVSSRRAGIEVSSKFMHNSSTSSRRWSSDSIIPIPVPSENSPKSNKFTIKNAIKRANSLTGYGSAMSPGRRSSSPPIPLENKRKPMTSSSNLKPPTSPSRAKGMEKLLNMGLELFKSKKHPSSCLSPAGSGSMETIHQLRYLHNRLLQWRYANARADAVSGNITNQAETKLLCAWDSLTKLQHSVVQKKLQLQKEKLEMKLNFILHSQIKPLEAWGDMERQHLLAVSMTKDCFHSVVCRVPLIEGAKVDPQSASIAIRHASDLTASIKSMLTAFSPSAEKIVSLLSELAEVVALEKSLLDECHEHFRIISTLEAQEKSLECNIIQFNLWQQQQQQQLEILS</sequence>
<name>A0AAP0WZG4_LIQFO</name>
<comment type="caution">
    <text evidence="3">The sequence shown here is derived from an EMBL/GenBank/DDBJ whole genome shotgun (WGS) entry which is preliminary data.</text>
</comment>
<evidence type="ECO:0000256" key="1">
    <source>
        <dbReference type="ARBA" id="ARBA00010016"/>
    </source>
</evidence>
<evidence type="ECO:0000313" key="3">
    <source>
        <dbReference type="EMBL" id="KAK9285082.1"/>
    </source>
</evidence>
<feature type="compositionally biased region" description="Polar residues" evidence="2">
    <location>
        <begin position="80"/>
        <end position="89"/>
    </location>
</feature>
<dbReference type="AlphaFoldDB" id="A0AAP0WZG4"/>
<feature type="compositionally biased region" description="Basic and acidic residues" evidence="2">
    <location>
        <begin position="97"/>
        <end position="111"/>
    </location>
</feature>
<feature type="region of interest" description="Disordered" evidence="2">
    <location>
        <begin position="1"/>
        <end position="251"/>
    </location>
</feature>
<feature type="compositionally biased region" description="Low complexity" evidence="2">
    <location>
        <begin position="170"/>
        <end position="184"/>
    </location>
</feature>
<dbReference type="Proteomes" id="UP001415857">
    <property type="component" value="Unassembled WGS sequence"/>
</dbReference>
<reference evidence="3 4" key="1">
    <citation type="journal article" date="2024" name="Plant J.">
        <title>Genome sequences and population genomics reveal climatic adaptation and genomic divergence between two closely related sweetgum species.</title>
        <authorList>
            <person name="Xu W.Q."/>
            <person name="Ren C.Q."/>
            <person name="Zhang X.Y."/>
            <person name="Comes H.P."/>
            <person name="Liu X.H."/>
            <person name="Li Y.G."/>
            <person name="Kettle C.J."/>
            <person name="Jalonen R."/>
            <person name="Gaisberger H."/>
            <person name="Ma Y.Z."/>
            <person name="Qiu Y.X."/>
        </authorList>
    </citation>
    <scope>NUCLEOTIDE SEQUENCE [LARGE SCALE GENOMIC DNA]</scope>
    <source>
        <strain evidence="3">Hangzhou</strain>
    </source>
</reference>
<proteinExistence type="inferred from homology"/>
<feature type="compositionally biased region" description="Polar residues" evidence="2">
    <location>
        <begin position="1"/>
        <end position="13"/>
    </location>
</feature>
<dbReference type="PANTHER" id="PTHR31807">
    <property type="entry name" value="AUGMIN FAMILY MEMBER"/>
    <property type="match status" value="1"/>
</dbReference>
<comment type="similarity">
    <text evidence="1">Belongs to the QWRF family.</text>
</comment>